<dbReference type="HOGENOM" id="CLU_1026383_0_0_12"/>
<keyword evidence="1" id="KW-0812">Transmembrane</keyword>
<reference evidence="3" key="1">
    <citation type="journal article" date="2013" name="Stand. Genomic Sci.">
        <title>Complete genome sequence of the halophilic bacterium Spirochaeta africana type strain (Z-7692(T)) from the alkaline Lake Magadi in the East African Rift.</title>
        <authorList>
            <person name="Liolos K."/>
            <person name="Abt B."/>
            <person name="Scheuner C."/>
            <person name="Teshima H."/>
            <person name="Held B."/>
            <person name="Lapidus A."/>
            <person name="Nolan M."/>
            <person name="Lucas S."/>
            <person name="Deshpande S."/>
            <person name="Cheng J.F."/>
            <person name="Tapia R."/>
            <person name="Goodwin L.A."/>
            <person name="Pitluck S."/>
            <person name="Pagani I."/>
            <person name="Ivanova N."/>
            <person name="Mavromatis K."/>
            <person name="Mikhailova N."/>
            <person name="Huntemann M."/>
            <person name="Pati A."/>
            <person name="Chen A."/>
            <person name="Palaniappan K."/>
            <person name="Land M."/>
            <person name="Rohde M."/>
            <person name="Tindall B.J."/>
            <person name="Detter J.C."/>
            <person name="Goker M."/>
            <person name="Bristow J."/>
            <person name="Eisen J.A."/>
            <person name="Markowitz V."/>
            <person name="Hugenholtz P."/>
            <person name="Woyke T."/>
            <person name="Klenk H.P."/>
            <person name="Kyrpides N.C."/>
        </authorList>
    </citation>
    <scope>NUCLEOTIDE SEQUENCE</scope>
    <source>
        <strain evidence="3">ATCC 700263 / DSM 8902 / Z-7692</strain>
    </source>
</reference>
<protein>
    <submittedName>
        <fullName evidence="2">Uncharacterized protein</fullName>
    </submittedName>
</protein>
<dbReference type="AlphaFoldDB" id="H9UIX7"/>
<sequence>MKFKVSGKFKALVRTILVLVPLLSIALSFVTLPLEVAVPVSIALTALSFLLNRFVFTYVVFHVMPMPSEGMHTHVLGSSWITEDPATMEGLGFVIIYKYKDVAKEAFNMLKSWNYGRVIDASENITFRAVREGGGKYSIFLYPGNRLKSLQESETRAKELYGSDSHINIRVAKVYEQFCFDYSTDELKKKCIEAIPYLSELLLKVGYVENGEIQLYSKRGFRLKNFTLRDRVDPMLGEIERSIKWGNPAKKLPEINQALVKRVNQRLKENT</sequence>
<evidence type="ECO:0000256" key="1">
    <source>
        <dbReference type="SAM" id="Phobius"/>
    </source>
</evidence>
<dbReference type="Proteomes" id="UP000007383">
    <property type="component" value="Chromosome"/>
</dbReference>
<name>H9UIX7_SPIAZ</name>
<dbReference type="EMBL" id="CP003282">
    <property type="protein sequence ID" value="AFG37470.1"/>
    <property type="molecule type" value="Genomic_DNA"/>
</dbReference>
<keyword evidence="1" id="KW-0472">Membrane</keyword>
<dbReference type="STRING" id="889378.Spiaf_1407"/>
<proteinExistence type="predicted"/>
<evidence type="ECO:0000313" key="2">
    <source>
        <dbReference type="EMBL" id="AFG37470.1"/>
    </source>
</evidence>
<keyword evidence="1" id="KW-1133">Transmembrane helix</keyword>
<feature type="transmembrane region" description="Helical" evidence="1">
    <location>
        <begin position="40"/>
        <end position="61"/>
    </location>
</feature>
<feature type="transmembrane region" description="Helical" evidence="1">
    <location>
        <begin position="12"/>
        <end position="34"/>
    </location>
</feature>
<organism evidence="2 3">
    <name type="scientific">Spirochaeta africana (strain ATCC 700263 / DSM 8902 / Z-7692)</name>
    <dbReference type="NCBI Taxonomy" id="889378"/>
    <lineage>
        <taxon>Bacteria</taxon>
        <taxon>Pseudomonadati</taxon>
        <taxon>Spirochaetota</taxon>
        <taxon>Spirochaetia</taxon>
        <taxon>Spirochaetales</taxon>
        <taxon>Spirochaetaceae</taxon>
        <taxon>Spirochaeta</taxon>
    </lineage>
</organism>
<dbReference type="KEGG" id="sfc:Spiaf_1407"/>
<accession>H9UIX7</accession>
<dbReference type="RefSeq" id="WP_014455454.1">
    <property type="nucleotide sequence ID" value="NC_017098.1"/>
</dbReference>
<keyword evidence="3" id="KW-1185">Reference proteome</keyword>
<gene>
    <name evidence="2" type="ordered locus">Spiaf_1407</name>
</gene>
<evidence type="ECO:0000313" key="3">
    <source>
        <dbReference type="Proteomes" id="UP000007383"/>
    </source>
</evidence>